<evidence type="ECO:0000313" key="2">
    <source>
        <dbReference type="Proteomes" id="UP000827721"/>
    </source>
</evidence>
<reference evidence="1 2" key="1">
    <citation type="submission" date="2021-02" db="EMBL/GenBank/DDBJ databases">
        <title>Plant Genome Project.</title>
        <authorList>
            <person name="Zhang R.-G."/>
        </authorList>
    </citation>
    <scope>NUCLEOTIDE SEQUENCE [LARGE SCALE GENOMIC DNA]</scope>
    <source>
        <tissue evidence="1">Leaves</tissue>
    </source>
</reference>
<dbReference type="Gene3D" id="2.60.40.420">
    <property type="entry name" value="Cupredoxins - blue copper proteins"/>
    <property type="match status" value="1"/>
</dbReference>
<proteinExistence type="predicted"/>
<gene>
    <name evidence="1" type="ORF">JRO89_XS08G0010600</name>
</gene>
<dbReference type="Proteomes" id="UP000827721">
    <property type="component" value="Unassembled WGS sequence"/>
</dbReference>
<sequence>MDRTDGVSQCDTYNASYVTVPTGKSEPFAYGHDHSIVLRRLAWLVYKLSFSKLRAICDTKPIFTLERHIYSVLVTANQDFSWNYWMSTNVIGRKPAIPPGLATFYYYPNHSHKLPPTTQPPGPAWNHTQARIDPSLDIKARQGFIQSPPSTSDTEHLGGPHLVVPQQLMFLKLFHTLLT</sequence>
<protein>
    <submittedName>
        <fullName evidence="1">Uncharacterized protein</fullName>
    </submittedName>
</protein>
<organism evidence="1 2">
    <name type="scientific">Xanthoceras sorbifolium</name>
    <dbReference type="NCBI Taxonomy" id="99658"/>
    <lineage>
        <taxon>Eukaryota</taxon>
        <taxon>Viridiplantae</taxon>
        <taxon>Streptophyta</taxon>
        <taxon>Embryophyta</taxon>
        <taxon>Tracheophyta</taxon>
        <taxon>Spermatophyta</taxon>
        <taxon>Magnoliopsida</taxon>
        <taxon>eudicotyledons</taxon>
        <taxon>Gunneridae</taxon>
        <taxon>Pentapetalae</taxon>
        <taxon>rosids</taxon>
        <taxon>malvids</taxon>
        <taxon>Sapindales</taxon>
        <taxon>Sapindaceae</taxon>
        <taxon>Xanthoceroideae</taxon>
        <taxon>Xanthoceras</taxon>
    </lineage>
</organism>
<evidence type="ECO:0000313" key="1">
    <source>
        <dbReference type="EMBL" id="KAH7565747.1"/>
    </source>
</evidence>
<dbReference type="EMBL" id="JAFEMO010000008">
    <property type="protein sequence ID" value="KAH7565747.1"/>
    <property type="molecule type" value="Genomic_DNA"/>
</dbReference>
<comment type="caution">
    <text evidence="1">The sequence shown here is derived from an EMBL/GenBank/DDBJ whole genome shotgun (WGS) entry which is preliminary data.</text>
</comment>
<accession>A0ABQ8HN10</accession>
<keyword evidence="2" id="KW-1185">Reference proteome</keyword>
<name>A0ABQ8HN10_9ROSI</name>
<dbReference type="InterPro" id="IPR008972">
    <property type="entry name" value="Cupredoxin"/>
</dbReference>